<dbReference type="STRING" id="59926.EV02_1718"/>
<protein>
    <submittedName>
        <fullName evidence="1">Putative conserved secreted protein</fullName>
    </submittedName>
</protein>
<proteinExistence type="predicted"/>
<evidence type="ECO:0000313" key="2">
    <source>
        <dbReference type="Proteomes" id="UP000030345"/>
    </source>
</evidence>
<comment type="caution">
    <text evidence="1">The sequence shown here is derived from an EMBL/GenBank/DDBJ whole genome shotgun (WGS) entry which is preliminary data.</text>
</comment>
<sequence>MNQNLFFKLLKNFKIFFVFFLFTLSTLVELKSKNKWEYNMENLKQPVLKWKYSEDNFDKTINKKNLSKKTHKYSVIKGIGQGITVNNYPYPEISNYVPHGFVEDNFKSSTISIRTLNKTRGCHGDLSHCADAILNIDYFPIKKENYSLGFKHTTQSLSSRGIENDKGTKFGEAQSLGFKSAWKLNQNWSFAIGGENVIHFDKKTDLGRNYYLIFSTYRELNDSQTPSILFFNSGFGSDFYGYRGNGFLGRSSCLGSNTLTGNETNKCQWGPISSISLAFNDRISVNSEWFGYGYGIGLGIRPFKDSSVSISIYATDFIPGFPDYNQKSCIDNSCDTRLYSSLSISF</sequence>
<gene>
    <name evidence="1" type="ORF">EV02_1718</name>
</gene>
<accession>A0A0A2B8H0</accession>
<evidence type="ECO:0000313" key="1">
    <source>
        <dbReference type="EMBL" id="KGG09040.1"/>
    </source>
</evidence>
<reference evidence="2" key="1">
    <citation type="journal article" date="2014" name="Sci. Data">
        <title>Genomes of diverse isolates of the marine cyanobacterium Prochlorococcus.</title>
        <authorList>
            <person name="Biller S."/>
            <person name="Berube P."/>
            <person name="Thompson J."/>
            <person name="Kelly L."/>
            <person name="Roggensack S."/>
            <person name="Awad L."/>
            <person name="Roache-Johnson K."/>
            <person name="Ding H."/>
            <person name="Giovannoni S.J."/>
            <person name="Moore L.R."/>
            <person name="Chisholm S.W."/>
        </authorList>
    </citation>
    <scope>NUCLEOTIDE SEQUENCE [LARGE SCALE GENOMIC DNA]</scope>
    <source>
        <strain evidence="2">SB</strain>
    </source>
</reference>
<name>A0A0A2B8H0_PROMR</name>
<dbReference type="AlphaFoldDB" id="A0A0A2B8H0"/>
<dbReference type="Proteomes" id="UP000030345">
    <property type="component" value="Unassembled WGS sequence"/>
</dbReference>
<organism evidence="1 2">
    <name type="scientific">Prochlorococcus marinus str. SB</name>
    <dbReference type="NCBI Taxonomy" id="59926"/>
    <lineage>
        <taxon>Bacteria</taxon>
        <taxon>Bacillati</taxon>
        <taxon>Cyanobacteriota</taxon>
        <taxon>Cyanophyceae</taxon>
        <taxon>Synechococcales</taxon>
        <taxon>Prochlorococcaceae</taxon>
        <taxon>Prochlorococcus</taxon>
    </lineage>
</organism>
<dbReference type="EMBL" id="JNAS01000002">
    <property type="protein sequence ID" value="KGG09040.1"/>
    <property type="molecule type" value="Genomic_DNA"/>
</dbReference>